<dbReference type="RefSeq" id="WP_211857897.1">
    <property type="nucleotide sequence ID" value="NZ_JAAGBB010000086.1"/>
</dbReference>
<reference evidence="2" key="1">
    <citation type="journal article" date="2021" name="Syst. Appl. Microbiol.">
        <title>Roseomonas hellenica sp. nov., isolated from roots of wild-growing Alkanna tinctoria.</title>
        <authorList>
            <person name="Rat A."/>
            <person name="Naranjo H.D."/>
            <person name="Lebbe L."/>
            <person name="Cnockaert M."/>
            <person name="Krigas N."/>
            <person name="Grigoriadou K."/>
            <person name="Maloupa E."/>
            <person name="Willems A."/>
        </authorList>
    </citation>
    <scope>NUCLEOTIDE SEQUENCE [LARGE SCALE GENOMIC DNA]</scope>
    <source>
        <strain evidence="2">LMG 31523</strain>
    </source>
</reference>
<comment type="caution">
    <text evidence="1">The sequence shown here is derived from an EMBL/GenBank/DDBJ whole genome shotgun (WGS) entry which is preliminary data.</text>
</comment>
<dbReference type="Proteomes" id="UP001196870">
    <property type="component" value="Unassembled WGS sequence"/>
</dbReference>
<sequence>MVEPVAIPQIAGVAWYQREAYAAIRLLMADGESFPGSYDDWLKSAAHQKKQAAARGFYPVRVIIDPEQFREWCQAQGLGADERARVLFCEVQFAVVGGAAPTC</sequence>
<dbReference type="EMBL" id="JAAGBB010000086">
    <property type="protein sequence ID" value="MBR0669160.1"/>
    <property type="molecule type" value="Genomic_DNA"/>
</dbReference>
<name>A0ABS5F9E0_9PROT</name>
<evidence type="ECO:0000313" key="1">
    <source>
        <dbReference type="EMBL" id="MBR0669160.1"/>
    </source>
</evidence>
<evidence type="ECO:0000313" key="2">
    <source>
        <dbReference type="Proteomes" id="UP001196870"/>
    </source>
</evidence>
<gene>
    <name evidence="1" type="ORF">GXW71_32720</name>
</gene>
<protein>
    <submittedName>
        <fullName evidence="1">Uncharacterized protein</fullName>
    </submittedName>
</protein>
<proteinExistence type="predicted"/>
<keyword evidence="2" id="KW-1185">Reference proteome</keyword>
<accession>A0ABS5F9E0</accession>
<organism evidence="1 2">
    <name type="scientific">Plastoroseomonas hellenica</name>
    <dbReference type="NCBI Taxonomy" id="2687306"/>
    <lineage>
        <taxon>Bacteria</taxon>
        <taxon>Pseudomonadati</taxon>
        <taxon>Pseudomonadota</taxon>
        <taxon>Alphaproteobacteria</taxon>
        <taxon>Acetobacterales</taxon>
        <taxon>Acetobacteraceae</taxon>
        <taxon>Plastoroseomonas</taxon>
    </lineage>
</organism>